<dbReference type="PANTHER" id="PTHR30373:SF2">
    <property type="entry name" value="UPF0603 PROTEIN YGCG"/>
    <property type="match status" value="1"/>
</dbReference>
<name>A0ABW4B9H7_9LACO</name>
<sequence length="456" mass="50186">MKKQAFWLAFAIGLFLLLGGGQLVQAAPLTQSQVQQTKQWYRDPQGVVGPRTQQALYTANYRAFAKIKGKPQIAVIVTSGKDEDELQDYANEQFKKYGFGHARWDNGLLLTIEPKEHHYWMEVGYGLEPVVPDGSMDEIVSSAVKKQLRASQYDQAIAAIVTNTVCRVQKHQDAISTPAGIAARRAHDQMVQNIGVGMIIGMLLLMAFMAARFFALRNWAGRIFATQPGTFPILQQLHDAGIVIDPMNVPGGGWALFNRQQALAYSFAKLIRRDYIKWLAKAPQLGPLPFYYYKVADDRMTPDKWPAAEMATEPSLAAILTDETPRPGKLRVMTSIKGHTDVEVAAVGQYQDRFDQWLRQTKDVKPKEASQVWQDFFIHAKPEDANLSDEKLAQLWTVMLTHQRNPMTEQSGIAGMPVWVVSNYVHASAPSSGSGGGFGAGGGGGASGGGGFGGSW</sequence>
<feature type="signal peptide" evidence="2">
    <location>
        <begin position="1"/>
        <end position="26"/>
    </location>
</feature>
<comment type="caution">
    <text evidence="4">The sequence shown here is derived from an EMBL/GenBank/DDBJ whole genome shotgun (WGS) entry which is preliminary data.</text>
</comment>
<dbReference type="PANTHER" id="PTHR30373">
    <property type="entry name" value="UPF0603 PROTEIN YGCG"/>
    <property type="match status" value="1"/>
</dbReference>
<proteinExistence type="predicted"/>
<evidence type="ECO:0000313" key="5">
    <source>
        <dbReference type="Proteomes" id="UP001597249"/>
    </source>
</evidence>
<protein>
    <submittedName>
        <fullName evidence="4">TPM domain-containing protein</fullName>
    </submittedName>
</protein>
<dbReference type="RefSeq" id="WP_125585426.1">
    <property type="nucleotide sequence ID" value="NZ_JBHTMO010000012.1"/>
</dbReference>
<keyword evidence="1" id="KW-0812">Transmembrane</keyword>
<dbReference type="Gene3D" id="3.10.310.50">
    <property type="match status" value="1"/>
</dbReference>
<evidence type="ECO:0000256" key="1">
    <source>
        <dbReference type="SAM" id="Phobius"/>
    </source>
</evidence>
<feature type="domain" description="TPM" evidence="3">
    <location>
        <begin position="43"/>
        <end position="162"/>
    </location>
</feature>
<dbReference type="InterPro" id="IPR007621">
    <property type="entry name" value="TPM_dom"/>
</dbReference>
<evidence type="ECO:0000259" key="3">
    <source>
        <dbReference type="Pfam" id="PF04536"/>
    </source>
</evidence>
<reference evidence="5" key="1">
    <citation type="journal article" date="2019" name="Int. J. Syst. Evol. Microbiol.">
        <title>The Global Catalogue of Microorganisms (GCM) 10K type strain sequencing project: providing services to taxonomists for standard genome sequencing and annotation.</title>
        <authorList>
            <consortium name="The Broad Institute Genomics Platform"/>
            <consortium name="The Broad Institute Genome Sequencing Center for Infectious Disease"/>
            <person name="Wu L."/>
            <person name="Ma J."/>
        </authorList>
    </citation>
    <scope>NUCLEOTIDE SEQUENCE [LARGE SCALE GENOMIC DNA]</scope>
    <source>
        <strain evidence="5">CCM 8911</strain>
    </source>
</reference>
<evidence type="ECO:0000313" key="4">
    <source>
        <dbReference type="EMBL" id="MFD1392865.1"/>
    </source>
</evidence>
<dbReference type="Proteomes" id="UP001597249">
    <property type="component" value="Unassembled WGS sequence"/>
</dbReference>
<keyword evidence="1" id="KW-1133">Transmembrane helix</keyword>
<keyword evidence="5" id="KW-1185">Reference proteome</keyword>
<keyword evidence="2" id="KW-0732">Signal</keyword>
<keyword evidence="1" id="KW-0472">Membrane</keyword>
<feature type="chain" id="PRO_5045221979" evidence="2">
    <location>
        <begin position="27"/>
        <end position="456"/>
    </location>
</feature>
<evidence type="ECO:0000256" key="2">
    <source>
        <dbReference type="SAM" id="SignalP"/>
    </source>
</evidence>
<dbReference type="Pfam" id="PF04536">
    <property type="entry name" value="TPM_phosphatase"/>
    <property type="match status" value="1"/>
</dbReference>
<feature type="transmembrane region" description="Helical" evidence="1">
    <location>
        <begin position="194"/>
        <end position="215"/>
    </location>
</feature>
<dbReference type="EMBL" id="JBHTMO010000012">
    <property type="protein sequence ID" value="MFD1392865.1"/>
    <property type="molecule type" value="Genomic_DNA"/>
</dbReference>
<gene>
    <name evidence="4" type="ORF">ACFQ3L_04575</name>
</gene>
<organism evidence="4 5">
    <name type="scientific">Lacticaseibacillus jixianensis</name>
    <dbReference type="NCBI Taxonomy" id="2486012"/>
    <lineage>
        <taxon>Bacteria</taxon>
        <taxon>Bacillati</taxon>
        <taxon>Bacillota</taxon>
        <taxon>Bacilli</taxon>
        <taxon>Lactobacillales</taxon>
        <taxon>Lactobacillaceae</taxon>
        <taxon>Lacticaseibacillus</taxon>
    </lineage>
</organism>
<accession>A0ABW4B9H7</accession>